<dbReference type="EMBL" id="JFZB01000048">
    <property type="protein sequence ID" value="KFI24424.1"/>
    <property type="molecule type" value="Genomic_DNA"/>
</dbReference>
<name>A0A086XQX4_9RHOB</name>
<protein>
    <submittedName>
        <fullName evidence="3">Transcriptional regulator</fullName>
    </submittedName>
</protein>
<gene>
    <name evidence="3" type="ORF">CG50_10365</name>
</gene>
<evidence type="ECO:0000313" key="4">
    <source>
        <dbReference type="Proteomes" id="UP000028824"/>
    </source>
</evidence>
<comment type="caution">
    <text evidence="3">The sequence shown here is derived from an EMBL/GenBank/DDBJ whole genome shotgun (WGS) entry which is preliminary data.</text>
</comment>
<dbReference type="PRINTS" id="PR01590">
    <property type="entry name" value="HTHFIS"/>
</dbReference>
<evidence type="ECO:0000313" key="3">
    <source>
        <dbReference type="EMBL" id="KFI24424.1"/>
    </source>
</evidence>
<dbReference type="SUPFAM" id="SSF55781">
    <property type="entry name" value="GAF domain-like"/>
    <property type="match status" value="1"/>
</dbReference>
<dbReference type="GO" id="GO:0043565">
    <property type="term" value="F:sequence-specific DNA binding"/>
    <property type="evidence" value="ECO:0007669"/>
    <property type="project" value="InterPro"/>
</dbReference>
<evidence type="ECO:0000259" key="2">
    <source>
        <dbReference type="Pfam" id="PF02954"/>
    </source>
</evidence>
<dbReference type="InterPro" id="IPR009057">
    <property type="entry name" value="Homeodomain-like_sf"/>
</dbReference>
<keyword evidence="4" id="KW-1185">Reference proteome</keyword>
<dbReference type="InterPro" id="IPR029016">
    <property type="entry name" value="GAF-like_dom_sf"/>
</dbReference>
<dbReference type="AlphaFoldDB" id="A0A086XQX4"/>
<dbReference type="Gene3D" id="1.10.10.60">
    <property type="entry name" value="Homeodomain-like"/>
    <property type="match status" value="1"/>
</dbReference>
<reference evidence="3 4" key="1">
    <citation type="submission" date="2014-03" db="EMBL/GenBank/DDBJ databases">
        <title>Genome of Paenirhodobacter enshiensis DW2-9.</title>
        <authorList>
            <person name="Wang D."/>
            <person name="Wang G."/>
        </authorList>
    </citation>
    <scope>NUCLEOTIDE SEQUENCE [LARGE SCALE GENOMIC DNA]</scope>
    <source>
        <strain evidence="3 4">DW2-9</strain>
    </source>
</reference>
<accession>A0A086XQX4</accession>
<dbReference type="Pfam" id="PF02954">
    <property type="entry name" value="HTH_8"/>
    <property type="match status" value="1"/>
</dbReference>
<dbReference type="RefSeq" id="WP_036640000.1">
    <property type="nucleotide sequence ID" value="NZ_JFZB01000048.1"/>
</dbReference>
<dbReference type="STRING" id="1105367.CG50_10365"/>
<dbReference type="Proteomes" id="UP000028824">
    <property type="component" value="Unassembled WGS sequence"/>
</dbReference>
<organism evidence="3 4">
    <name type="scientific">Paenirhodobacter enshiensis</name>
    <dbReference type="NCBI Taxonomy" id="1105367"/>
    <lineage>
        <taxon>Bacteria</taxon>
        <taxon>Pseudomonadati</taxon>
        <taxon>Pseudomonadota</taxon>
        <taxon>Alphaproteobacteria</taxon>
        <taxon>Rhodobacterales</taxon>
        <taxon>Rhodobacter group</taxon>
        <taxon>Paenirhodobacter</taxon>
    </lineage>
</organism>
<dbReference type="InterPro" id="IPR003018">
    <property type="entry name" value="GAF"/>
</dbReference>
<dbReference type="SUPFAM" id="SSF46689">
    <property type="entry name" value="Homeodomain-like"/>
    <property type="match status" value="1"/>
</dbReference>
<feature type="domain" description="GAF" evidence="1">
    <location>
        <begin position="71"/>
        <end position="206"/>
    </location>
</feature>
<feature type="domain" description="DNA binding HTH" evidence="2">
    <location>
        <begin position="275"/>
        <end position="311"/>
    </location>
</feature>
<dbReference type="InterPro" id="IPR002197">
    <property type="entry name" value="HTH_Fis"/>
</dbReference>
<sequence>MPQNGTYVSDHVGRVRSVVSTSAREGLSAFAASWRRSLVHHKLDPSSRGPAMRMALAEIRARRDAAGELVRVAGPALDRLSRAVGEAGCAVMLSDAAGIVLDERVRDADRGAFDRMNLVSGADWSEGAEGTNGIGTCLAEARPVTVWRDQHFRAPHGALKCSGAPVFGAEGSMVGVIDISSVREDTPDAWAQLLALSVQDAAQRIEAELFRLRFQGARILSANEDSTQGVALLALDRDDLVIGATRSARRRFGLGEGHFAPCPATDLIGAEGGSLDEAQRAVLAQALARSGGNVAAAARALGIGRATFYRKARALGLAF</sequence>
<dbReference type="Pfam" id="PF01590">
    <property type="entry name" value="GAF"/>
    <property type="match status" value="1"/>
</dbReference>
<dbReference type="eggNOG" id="COG3284">
    <property type="taxonomic scope" value="Bacteria"/>
</dbReference>
<dbReference type="OrthoDB" id="9805953at2"/>
<evidence type="ECO:0000259" key="1">
    <source>
        <dbReference type="Pfam" id="PF01590"/>
    </source>
</evidence>
<dbReference type="Gene3D" id="3.30.450.40">
    <property type="match status" value="1"/>
</dbReference>
<proteinExistence type="predicted"/>